<sequence length="114" mass="12420">MAQHRFWSPQVRAFTGADRLATMVTMGGVPRLAWALDTGPSMESLVSGSQWAVAPGDSHQGVYKDLLRLLVAGASIFFSTLLGACLKESEVRLLGMHINLGFSYAIKSTIWEHV</sequence>
<dbReference type="Proteomes" id="UP001148614">
    <property type="component" value="Unassembled WGS sequence"/>
</dbReference>
<dbReference type="AlphaFoldDB" id="A0A9W8NNW0"/>
<reference evidence="1" key="1">
    <citation type="submission" date="2022-07" db="EMBL/GenBank/DDBJ databases">
        <title>Genome Sequence of Xylaria arbuscula.</title>
        <authorList>
            <person name="Buettner E."/>
        </authorList>
    </citation>
    <scope>NUCLEOTIDE SEQUENCE</scope>
    <source>
        <strain evidence="1">VT107</strain>
    </source>
</reference>
<comment type="caution">
    <text evidence="1">The sequence shown here is derived from an EMBL/GenBank/DDBJ whole genome shotgun (WGS) entry which is preliminary data.</text>
</comment>
<name>A0A9W8NNW0_9PEZI</name>
<evidence type="ECO:0000313" key="1">
    <source>
        <dbReference type="EMBL" id="KAJ3579842.1"/>
    </source>
</evidence>
<gene>
    <name evidence="1" type="ORF">NPX13_g718</name>
</gene>
<accession>A0A9W8NNW0</accession>
<evidence type="ECO:0000313" key="2">
    <source>
        <dbReference type="Proteomes" id="UP001148614"/>
    </source>
</evidence>
<organism evidence="1 2">
    <name type="scientific">Xylaria arbuscula</name>
    <dbReference type="NCBI Taxonomy" id="114810"/>
    <lineage>
        <taxon>Eukaryota</taxon>
        <taxon>Fungi</taxon>
        <taxon>Dikarya</taxon>
        <taxon>Ascomycota</taxon>
        <taxon>Pezizomycotina</taxon>
        <taxon>Sordariomycetes</taxon>
        <taxon>Xylariomycetidae</taxon>
        <taxon>Xylariales</taxon>
        <taxon>Xylariaceae</taxon>
        <taxon>Xylaria</taxon>
    </lineage>
</organism>
<keyword evidence="2" id="KW-1185">Reference proteome</keyword>
<proteinExistence type="predicted"/>
<dbReference type="EMBL" id="JANPWZ010000052">
    <property type="protein sequence ID" value="KAJ3579842.1"/>
    <property type="molecule type" value="Genomic_DNA"/>
</dbReference>
<protein>
    <submittedName>
        <fullName evidence="1">Uncharacterized protein</fullName>
    </submittedName>
</protein>